<name>A0AAV7WMM7_PLEWA</name>
<keyword evidence="5" id="KW-0175">Coiled coil</keyword>
<comment type="caution">
    <text evidence="12">The sequence shown here is derived from an EMBL/GenBank/DDBJ whole genome shotgun (WGS) entry which is preliminary data.</text>
</comment>
<dbReference type="SUPFAM" id="SSF56496">
    <property type="entry name" value="Fibrinogen C-terminal domain-like"/>
    <property type="match status" value="1"/>
</dbReference>
<dbReference type="Gene3D" id="3.90.215.10">
    <property type="entry name" value="Gamma Fibrinogen, chain A, domain 1"/>
    <property type="match status" value="1"/>
</dbReference>
<sequence length="298" mass="34546">MGFGSSALENCLQEQLRLKAQVRLLEHQIKQQHLKIQSLLLEKELQLVEISKENSVIDLEEEKRQYADCAEIYNNGHRRNGFYKVKPLRSPSAFQAFCDMSEGGGWTVFQRRSDGSQSFDRNWNDYKLGFGDYTSGRGEFWLGNDNLHFLTSQGNYTLRIDLADFEDQRRYAQYKSFRVGDEESSYQMMFGDYSGTAGDSLAGGFNPEMEWWASHKGMKFSTKDKDNDNYEGNCAEEENSGWWFNRCHAANLNGFYYKGPYTAKTDDGIVWYTWHGWWYSLKSVTMKARPSTFQPSAV</sequence>
<organism evidence="12 13">
    <name type="scientific">Pleurodeles waltl</name>
    <name type="common">Iberian ribbed newt</name>
    <dbReference type="NCBI Taxonomy" id="8319"/>
    <lineage>
        <taxon>Eukaryota</taxon>
        <taxon>Metazoa</taxon>
        <taxon>Chordata</taxon>
        <taxon>Craniata</taxon>
        <taxon>Vertebrata</taxon>
        <taxon>Euteleostomi</taxon>
        <taxon>Amphibia</taxon>
        <taxon>Batrachia</taxon>
        <taxon>Caudata</taxon>
        <taxon>Salamandroidea</taxon>
        <taxon>Salamandridae</taxon>
        <taxon>Pleurodelinae</taxon>
        <taxon>Pleurodeles</taxon>
    </lineage>
</organism>
<keyword evidence="7" id="KW-1015">Disulfide bond</keyword>
<dbReference type="PROSITE" id="PS00514">
    <property type="entry name" value="FIBRINOGEN_C_1"/>
    <property type="match status" value="1"/>
</dbReference>
<evidence type="ECO:0000313" key="13">
    <source>
        <dbReference type="Proteomes" id="UP001066276"/>
    </source>
</evidence>
<evidence type="ECO:0000256" key="1">
    <source>
        <dbReference type="ARBA" id="ARBA00004613"/>
    </source>
</evidence>
<dbReference type="GO" id="GO:0002250">
    <property type="term" value="P:adaptive immune response"/>
    <property type="evidence" value="ECO:0007669"/>
    <property type="project" value="UniProtKB-KW"/>
</dbReference>
<evidence type="ECO:0000313" key="12">
    <source>
        <dbReference type="EMBL" id="KAJ1215347.1"/>
    </source>
</evidence>
<keyword evidence="3" id="KW-0732">Signal</keyword>
<keyword evidence="13" id="KW-1185">Reference proteome</keyword>
<dbReference type="NCBIfam" id="NF040941">
    <property type="entry name" value="GGGWT_bact"/>
    <property type="match status" value="1"/>
</dbReference>
<evidence type="ECO:0000256" key="8">
    <source>
        <dbReference type="ARBA" id="ARBA00039489"/>
    </source>
</evidence>
<evidence type="ECO:0000256" key="3">
    <source>
        <dbReference type="ARBA" id="ARBA00022729"/>
    </source>
</evidence>
<keyword evidence="6" id="KW-1064">Adaptive immunity</keyword>
<reference evidence="12" key="1">
    <citation type="journal article" date="2022" name="bioRxiv">
        <title>Sequencing and chromosome-scale assembly of the giantPleurodeles waltlgenome.</title>
        <authorList>
            <person name="Brown T."/>
            <person name="Elewa A."/>
            <person name="Iarovenko S."/>
            <person name="Subramanian E."/>
            <person name="Araus A.J."/>
            <person name="Petzold A."/>
            <person name="Susuki M."/>
            <person name="Suzuki K.-i.T."/>
            <person name="Hayashi T."/>
            <person name="Toyoda A."/>
            <person name="Oliveira C."/>
            <person name="Osipova E."/>
            <person name="Leigh N.D."/>
            <person name="Simon A."/>
            <person name="Yun M.H."/>
        </authorList>
    </citation>
    <scope>NUCLEOTIDE SEQUENCE</scope>
    <source>
        <strain evidence="12">20211129_DDA</strain>
        <tissue evidence="12">Liver</tissue>
    </source>
</reference>
<dbReference type="GO" id="GO:0005201">
    <property type="term" value="F:extracellular matrix structural constituent"/>
    <property type="evidence" value="ECO:0007669"/>
    <property type="project" value="TreeGrafter"/>
</dbReference>
<protein>
    <recommendedName>
        <fullName evidence="8">Fibrinogen-like protein 1</fullName>
    </recommendedName>
</protein>
<comment type="subcellular location">
    <subcellularLocation>
        <location evidence="1">Secreted</location>
    </subcellularLocation>
</comment>
<evidence type="ECO:0000256" key="4">
    <source>
        <dbReference type="ARBA" id="ARBA00022859"/>
    </source>
</evidence>
<dbReference type="Gene3D" id="4.10.530.10">
    <property type="entry name" value="Gamma-fibrinogen Carboxyl Terminal Fragment, domain 2"/>
    <property type="match status" value="1"/>
</dbReference>
<gene>
    <name evidence="12" type="ORF">NDU88_002956</name>
</gene>
<evidence type="ECO:0000256" key="10">
    <source>
        <dbReference type="ARBA" id="ARBA00049681"/>
    </source>
</evidence>
<dbReference type="GO" id="GO:0030674">
    <property type="term" value="F:protein-macromolecule adaptor activity"/>
    <property type="evidence" value="ECO:0007669"/>
    <property type="project" value="TreeGrafter"/>
</dbReference>
<dbReference type="PANTHER" id="PTHR47221">
    <property type="entry name" value="FIBRINOGEN ALPHA CHAIN"/>
    <property type="match status" value="1"/>
</dbReference>
<accession>A0AAV7WMM7</accession>
<evidence type="ECO:0000256" key="5">
    <source>
        <dbReference type="ARBA" id="ARBA00023054"/>
    </source>
</evidence>
<dbReference type="Proteomes" id="UP001066276">
    <property type="component" value="Chromosome 1_1"/>
</dbReference>
<evidence type="ECO:0000256" key="2">
    <source>
        <dbReference type="ARBA" id="ARBA00022525"/>
    </source>
</evidence>
<comment type="subunit">
    <text evidence="10">Homodimer. Interacts (via the Fibrinogen C-terminal domain) with LAG3 (via Ig-like domains 1 and 2).</text>
</comment>
<dbReference type="FunFam" id="3.90.215.10:FF:000001">
    <property type="entry name" value="Tenascin isoform 1"/>
    <property type="match status" value="1"/>
</dbReference>
<feature type="domain" description="Fibrinogen C-terminal" evidence="11">
    <location>
        <begin position="60"/>
        <end position="292"/>
    </location>
</feature>
<dbReference type="GO" id="GO:0042730">
    <property type="term" value="P:fibrinolysis"/>
    <property type="evidence" value="ECO:0007669"/>
    <property type="project" value="TreeGrafter"/>
</dbReference>
<dbReference type="SMART" id="SM00186">
    <property type="entry name" value="FBG"/>
    <property type="match status" value="1"/>
</dbReference>
<dbReference type="InterPro" id="IPR036056">
    <property type="entry name" value="Fibrinogen-like_C"/>
</dbReference>
<evidence type="ECO:0000256" key="7">
    <source>
        <dbReference type="ARBA" id="ARBA00023157"/>
    </source>
</evidence>
<keyword evidence="4" id="KW-0391">Immunity</keyword>
<dbReference type="InterPro" id="IPR002181">
    <property type="entry name" value="Fibrinogen_a/b/g_C_dom"/>
</dbReference>
<dbReference type="PROSITE" id="PS51406">
    <property type="entry name" value="FIBRINOGEN_C_2"/>
    <property type="match status" value="1"/>
</dbReference>
<dbReference type="Pfam" id="PF00147">
    <property type="entry name" value="Fibrinogen_C"/>
    <property type="match status" value="1"/>
</dbReference>
<dbReference type="EMBL" id="JANPWB010000001">
    <property type="protein sequence ID" value="KAJ1215347.1"/>
    <property type="molecule type" value="Genomic_DNA"/>
</dbReference>
<dbReference type="InterPro" id="IPR014716">
    <property type="entry name" value="Fibrinogen_a/b/g_C_1"/>
</dbReference>
<evidence type="ECO:0000256" key="9">
    <source>
        <dbReference type="ARBA" id="ARBA00049639"/>
    </source>
</evidence>
<dbReference type="InterPro" id="IPR037579">
    <property type="entry name" value="FIB_ANG-like"/>
</dbReference>
<dbReference type="PANTHER" id="PTHR47221:SF8">
    <property type="entry name" value="FIBRINOGEN LIKE 1A"/>
    <property type="match status" value="1"/>
</dbReference>
<comment type="function">
    <text evidence="9">Immune suppressive molecule that inhibits antigen-specific T-cell activation by acting as a major ligand of LAG3. Responsible for LAG3 T-cell inhibitory function. Binds LAG3 independently from MHC class II (MHC-II). Secreted by, and promotes growth of, hepatocytes.</text>
</comment>
<dbReference type="GO" id="GO:0005577">
    <property type="term" value="C:fibrinogen complex"/>
    <property type="evidence" value="ECO:0007669"/>
    <property type="project" value="TreeGrafter"/>
</dbReference>
<dbReference type="AlphaFoldDB" id="A0AAV7WMM7"/>
<dbReference type="CDD" id="cd00087">
    <property type="entry name" value="FReD"/>
    <property type="match status" value="1"/>
</dbReference>
<evidence type="ECO:0000256" key="6">
    <source>
        <dbReference type="ARBA" id="ARBA00023130"/>
    </source>
</evidence>
<keyword evidence="2" id="KW-0964">Secreted</keyword>
<proteinExistence type="predicted"/>
<dbReference type="GO" id="GO:0072377">
    <property type="term" value="P:blood coagulation, common pathway"/>
    <property type="evidence" value="ECO:0007669"/>
    <property type="project" value="TreeGrafter"/>
</dbReference>
<dbReference type="InterPro" id="IPR020837">
    <property type="entry name" value="Fibrinogen_CS"/>
</dbReference>
<dbReference type="GO" id="GO:0034116">
    <property type="term" value="P:positive regulation of heterotypic cell-cell adhesion"/>
    <property type="evidence" value="ECO:0007669"/>
    <property type="project" value="TreeGrafter"/>
</dbReference>
<dbReference type="GO" id="GO:0070527">
    <property type="term" value="P:platelet aggregation"/>
    <property type="evidence" value="ECO:0007669"/>
    <property type="project" value="TreeGrafter"/>
</dbReference>
<evidence type="ECO:0000259" key="11">
    <source>
        <dbReference type="PROSITE" id="PS51406"/>
    </source>
</evidence>